<dbReference type="EMBL" id="MTHB01000105">
    <property type="protein sequence ID" value="OXC77474.1"/>
    <property type="molecule type" value="Genomic_DNA"/>
</dbReference>
<accession>A0A226X218</accession>
<dbReference type="Proteomes" id="UP000214720">
    <property type="component" value="Unassembled WGS sequence"/>
</dbReference>
<evidence type="ECO:0000313" key="1">
    <source>
        <dbReference type="EMBL" id="OXC77474.1"/>
    </source>
</evidence>
<gene>
    <name evidence="1" type="ORF">BSU04_16665</name>
</gene>
<dbReference type="InterPro" id="IPR029062">
    <property type="entry name" value="Class_I_gatase-like"/>
</dbReference>
<name>A0A226X218_CABSO</name>
<dbReference type="Gene3D" id="3.40.50.880">
    <property type="match status" value="1"/>
</dbReference>
<reference evidence="2" key="1">
    <citation type="submission" date="2017-01" db="EMBL/GenBank/DDBJ databases">
        <title>Genome Analysis of Deinococcus marmoris KOPRI26562.</title>
        <authorList>
            <person name="Kim J.H."/>
            <person name="Oh H.-M."/>
        </authorList>
    </citation>
    <scope>NUCLEOTIDE SEQUENCE [LARGE SCALE GENOMIC DNA]</scope>
    <source>
        <strain evidence="2">PAMC 26633</strain>
    </source>
</reference>
<protein>
    <submittedName>
        <fullName evidence="1">Transcriptional regulator, AraC family</fullName>
    </submittedName>
</protein>
<sequence length="77" mass="8117">MLSTSVGVSAGIGLGLTLVEADFSRDRAQVVASDLVAYLTKPGGQSQFIVHLPSQQTEHQRPAGLVDVNLDNRLSLA</sequence>
<comment type="caution">
    <text evidence="1">The sequence shown here is derived from an EMBL/GenBank/DDBJ whole genome shotgun (WGS) entry which is preliminary data.</text>
</comment>
<proteinExistence type="predicted"/>
<evidence type="ECO:0000313" key="2">
    <source>
        <dbReference type="Proteomes" id="UP000214720"/>
    </source>
</evidence>
<organism evidence="1 2">
    <name type="scientific">Caballeronia sordidicola</name>
    <name type="common">Burkholderia sordidicola</name>
    <dbReference type="NCBI Taxonomy" id="196367"/>
    <lineage>
        <taxon>Bacteria</taxon>
        <taxon>Pseudomonadati</taxon>
        <taxon>Pseudomonadota</taxon>
        <taxon>Betaproteobacteria</taxon>
        <taxon>Burkholderiales</taxon>
        <taxon>Burkholderiaceae</taxon>
        <taxon>Caballeronia</taxon>
    </lineage>
</organism>
<dbReference type="AlphaFoldDB" id="A0A226X218"/>